<protein>
    <submittedName>
        <fullName evidence="3">Alpha/beta hydrolase</fullName>
    </submittedName>
</protein>
<dbReference type="RefSeq" id="WP_394828812.1">
    <property type="nucleotide sequence ID" value="NZ_CP089984.1"/>
</dbReference>
<evidence type="ECO:0000256" key="1">
    <source>
        <dbReference type="ARBA" id="ARBA00022801"/>
    </source>
</evidence>
<gene>
    <name evidence="3" type="ORF">LZC94_18375</name>
</gene>
<dbReference type="Gene3D" id="3.40.50.1820">
    <property type="entry name" value="alpha/beta hydrolase"/>
    <property type="match status" value="1"/>
</dbReference>
<dbReference type="PRINTS" id="PR00412">
    <property type="entry name" value="EPOXHYDRLASE"/>
</dbReference>
<proteinExistence type="predicted"/>
<evidence type="ECO:0000259" key="2">
    <source>
        <dbReference type="Pfam" id="PF00561"/>
    </source>
</evidence>
<dbReference type="EMBL" id="CP089984">
    <property type="protein sequence ID" value="WXB19189.1"/>
    <property type="molecule type" value="Genomic_DNA"/>
</dbReference>
<dbReference type="GO" id="GO:0016787">
    <property type="term" value="F:hydrolase activity"/>
    <property type="evidence" value="ECO:0007669"/>
    <property type="project" value="UniProtKB-KW"/>
</dbReference>
<dbReference type="InterPro" id="IPR000639">
    <property type="entry name" value="Epox_hydrolase-like"/>
</dbReference>
<reference evidence="3 4" key="1">
    <citation type="submission" date="2021-12" db="EMBL/GenBank/DDBJ databases">
        <title>Discovery of the Pendulisporaceae a myxobacterial family with distinct sporulation behavior and unique specialized metabolism.</title>
        <authorList>
            <person name="Garcia R."/>
            <person name="Popoff A."/>
            <person name="Bader C.D."/>
            <person name="Loehr J."/>
            <person name="Walesch S."/>
            <person name="Walt C."/>
            <person name="Boldt J."/>
            <person name="Bunk B."/>
            <person name="Haeckl F.J.F.P.J."/>
            <person name="Gunesch A.P."/>
            <person name="Birkelbach J."/>
            <person name="Nuebel U."/>
            <person name="Pietschmann T."/>
            <person name="Bach T."/>
            <person name="Mueller R."/>
        </authorList>
    </citation>
    <scope>NUCLEOTIDE SEQUENCE [LARGE SCALE GENOMIC DNA]</scope>
    <source>
        <strain evidence="3 4">MSr11954</strain>
    </source>
</reference>
<dbReference type="InterPro" id="IPR000073">
    <property type="entry name" value="AB_hydrolase_1"/>
</dbReference>
<dbReference type="InterPro" id="IPR029058">
    <property type="entry name" value="AB_hydrolase_fold"/>
</dbReference>
<evidence type="ECO:0000313" key="4">
    <source>
        <dbReference type="Proteomes" id="UP001370348"/>
    </source>
</evidence>
<organism evidence="3 4">
    <name type="scientific">Pendulispora albinea</name>
    <dbReference type="NCBI Taxonomy" id="2741071"/>
    <lineage>
        <taxon>Bacteria</taxon>
        <taxon>Pseudomonadati</taxon>
        <taxon>Myxococcota</taxon>
        <taxon>Myxococcia</taxon>
        <taxon>Myxococcales</taxon>
        <taxon>Sorangiineae</taxon>
        <taxon>Pendulisporaceae</taxon>
        <taxon>Pendulispora</taxon>
    </lineage>
</organism>
<keyword evidence="4" id="KW-1185">Reference proteome</keyword>
<feature type="domain" description="AB hydrolase-1" evidence="2">
    <location>
        <begin position="24"/>
        <end position="270"/>
    </location>
</feature>
<dbReference type="Pfam" id="PF00561">
    <property type="entry name" value="Abhydrolase_1"/>
    <property type="match status" value="1"/>
</dbReference>
<dbReference type="Proteomes" id="UP001370348">
    <property type="component" value="Chromosome"/>
</dbReference>
<sequence>MNRLDIEVDGNVFSTLHLGDPARPLVLCAHGFPDHPSTFESLASVLVRAGYRVVAPWLRGYFPSTLAGPYDARSIARDLVAIADHLSPAQPIRLIGHNWGAVAAYEAIEHWPHRFHAAVTMAVPHRRTYVRNLTFAQIRSNLYMLFLSLPIVAQKRVIRDDFAFVDRLWRDWAPGYTPNPEYMRAIKDCLRQSLPAPIRYYRAMLADLGWLIRSVLAGSADPIRVPTLHLQGAVDPCVLPETAAGQESLFSAPYASVLVQGAGHFPHLEAKEIVGGLVTDWFYEHANPSERGQRAPFASPDRATARA</sequence>
<dbReference type="SUPFAM" id="SSF53474">
    <property type="entry name" value="alpha/beta-Hydrolases"/>
    <property type="match status" value="1"/>
</dbReference>
<name>A0ABZ2M9K7_9BACT</name>
<dbReference type="PANTHER" id="PTHR43329">
    <property type="entry name" value="EPOXIDE HYDROLASE"/>
    <property type="match status" value="1"/>
</dbReference>
<accession>A0ABZ2M9K7</accession>
<evidence type="ECO:0000313" key="3">
    <source>
        <dbReference type="EMBL" id="WXB19189.1"/>
    </source>
</evidence>
<keyword evidence="1 3" id="KW-0378">Hydrolase</keyword>